<feature type="compositionally biased region" description="Low complexity" evidence="1">
    <location>
        <begin position="64"/>
        <end position="78"/>
    </location>
</feature>
<organism evidence="3 4">
    <name type="scientific">Dendrobium catenatum</name>
    <dbReference type="NCBI Taxonomy" id="906689"/>
    <lineage>
        <taxon>Eukaryota</taxon>
        <taxon>Viridiplantae</taxon>
        <taxon>Streptophyta</taxon>
        <taxon>Embryophyta</taxon>
        <taxon>Tracheophyta</taxon>
        <taxon>Spermatophyta</taxon>
        <taxon>Magnoliopsida</taxon>
        <taxon>Liliopsida</taxon>
        <taxon>Asparagales</taxon>
        <taxon>Orchidaceae</taxon>
        <taxon>Epidendroideae</taxon>
        <taxon>Malaxideae</taxon>
        <taxon>Dendrobiinae</taxon>
        <taxon>Dendrobium</taxon>
    </lineage>
</organism>
<evidence type="ECO:0000259" key="2">
    <source>
        <dbReference type="Pfam" id="PF07727"/>
    </source>
</evidence>
<dbReference type="EMBL" id="KZ502457">
    <property type="protein sequence ID" value="PKU78369.1"/>
    <property type="molecule type" value="Genomic_DNA"/>
</dbReference>
<accession>A0A2I0WRR3</accession>
<dbReference type="CDD" id="cd09272">
    <property type="entry name" value="RNase_HI_RT_Ty1"/>
    <property type="match status" value="1"/>
</dbReference>
<dbReference type="InterPro" id="IPR043502">
    <property type="entry name" value="DNA/RNA_pol_sf"/>
</dbReference>
<name>A0A2I0WRR3_9ASPA</name>
<dbReference type="AlphaFoldDB" id="A0A2I0WRR3"/>
<dbReference type="PANTHER" id="PTHR11439">
    <property type="entry name" value="GAG-POL-RELATED RETROTRANSPOSON"/>
    <property type="match status" value="1"/>
</dbReference>
<feature type="domain" description="Reverse transcriptase Ty1/copia-type" evidence="2">
    <location>
        <begin position="148"/>
        <end position="388"/>
    </location>
</feature>
<keyword evidence="4" id="KW-1185">Reference proteome</keyword>
<sequence length="640" mass="72206">MEDSFPFRHNTETISSTAPYTTPAFLLPHSSAQQTLRTNSVDSQPQQNQIPISSTQEQTLVTPNSNSASESHNSVSHSTIPTQTTTNQHPMVTRLKTGSLKPRNRLNLLHQYSDNTLSEPTTFRDAYKSMEWRHAMATEFSALQKQGTWILVPPPSSSSILGCRWTFRTKRHTNGSVARYKARLVAQGNHQEHGVDYLETFSPVAKLPTVRILITIALFHNWTIRQFDVENAFLHGKLSETVYMKQPKGFEDTSHPDHVCLLQKAIYGLKQAPRQWYNTFTEHVLALGFQHSMADPSLLTYKNNDTRMYLLVYVDDILITGNNSEAISNLISKLAARFNLKDLGLANQFLGISIHYANNSYFLSQKSYALSILQQVEMEDCKGLANPTCTKIPSEITTDVLLSNPATFRRITGSLQYLTLTRPDIAFAVNVISQNMHNPLNTHCFLLKRILRYIRGTLDFGIPVTKSDLKLRSFSDADWAGDPATRKSTTGFCTFLGQTLVSWAVKKQKVVARSSTESEYRALAAATTDLIWIKRLLADFDIAQDNPAELFCDNTSAIALANNPVFHARTKHIEIDQKFIRDQIQQNNIRLLPICSVDQVADIFTKHMSTPRFQYLRLKLTIVNDPSVCGGILEDKHINI</sequence>
<feature type="region of interest" description="Disordered" evidence="1">
    <location>
        <begin position="1"/>
        <end position="22"/>
    </location>
</feature>
<dbReference type="InterPro" id="IPR013103">
    <property type="entry name" value="RVT_2"/>
</dbReference>
<feature type="compositionally biased region" description="Basic and acidic residues" evidence="1">
    <location>
        <begin position="1"/>
        <end position="11"/>
    </location>
</feature>
<evidence type="ECO:0000313" key="4">
    <source>
        <dbReference type="Proteomes" id="UP000233837"/>
    </source>
</evidence>
<proteinExistence type="predicted"/>
<dbReference type="SUPFAM" id="SSF56672">
    <property type="entry name" value="DNA/RNA polymerases"/>
    <property type="match status" value="1"/>
</dbReference>
<reference evidence="3 4" key="1">
    <citation type="journal article" date="2016" name="Sci. Rep.">
        <title>The Dendrobium catenatum Lindl. genome sequence provides insights into polysaccharide synthase, floral development and adaptive evolution.</title>
        <authorList>
            <person name="Zhang G.Q."/>
            <person name="Xu Q."/>
            <person name="Bian C."/>
            <person name="Tsai W.C."/>
            <person name="Yeh C.M."/>
            <person name="Liu K.W."/>
            <person name="Yoshida K."/>
            <person name="Zhang L.S."/>
            <person name="Chang S.B."/>
            <person name="Chen F."/>
            <person name="Shi Y."/>
            <person name="Su Y.Y."/>
            <person name="Zhang Y.Q."/>
            <person name="Chen L.J."/>
            <person name="Yin Y."/>
            <person name="Lin M."/>
            <person name="Huang H."/>
            <person name="Deng H."/>
            <person name="Wang Z.W."/>
            <person name="Zhu S.L."/>
            <person name="Zhao X."/>
            <person name="Deng C."/>
            <person name="Niu S.C."/>
            <person name="Huang J."/>
            <person name="Wang M."/>
            <person name="Liu G.H."/>
            <person name="Yang H.J."/>
            <person name="Xiao X.J."/>
            <person name="Hsiao Y.Y."/>
            <person name="Wu W.L."/>
            <person name="Chen Y.Y."/>
            <person name="Mitsuda N."/>
            <person name="Ohme-Takagi M."/>
            <person name="Luo Y.B."/>
            <person name="Van de Peer Y."/>
            <person name="Liu Z.J."/>
        </authorList>
    </citation>
    <scope>NUCLEOTIDE SEQUENCE [LARGE SCALE GENOMIC DNA]</scope>
    <source>
        <tissue evidence="3">The whole plant</tissue>
    </source>
</reference>
<protein>
    <submittedName>
        <fullName evidence="3">Retrovirus-related Pol polyprotein from transposon TNT 1-94</fullName>
    </submittedName>
</protein>
<dbReference type="PANTHER" id="PTHR11439:SF461">
    <property type="entry name" value="OS10G0432200 PROTEIN"/>
    <property type="match status" value="1"/>
</dbReference>
<gene>
    <name evidence="3" type="ORF">MA16_Dca019419</name>
</gene>
<dbReference type="Proteomes" id="UP000233837">
    <property type="component" value="Unassembled WGS sequence"/>
</dbReference>
<dbReference type="Pfam" id="PF07727">
    <property type="entry name" value="RVT_2"/>
    <property type="match status" value="1"/>
</dbReference>
<reference evidence="3 4" key="2">
    <citation type="journal article" date="2017" name="Nature">
        <title>The Apostasia genome and the evolution of orchids.</title>
        <authorList>
            <person name="Zhang G.Q."/>
            <person name="Liu K.W."/>
            <person name="Li Z."/>
            <person name="Lohaus R."/>
            <person name="Hsiao Y.Y."/>
            <person name="Niu S.C."/>
            <person name="Wang J.Y."/>
            <person name="Lin Y.C."/>
            <person name="Xu Q."/>
            <person name="Chen L.J."/>
            <person name="Yoshida K."/>
            <person name="Fujiwara S."/>
            <person name="Wang Z.W."/>
            <person name="Zhang Y.Q."/>
            <person name="Mitsuda N."/>
            <person name="Wang M."/>
            <person name="Liu G.H."/>
            <person name="Pecoraro L."/>
            <person name="Huang H.X."/>
            <person name="Xiao X.J."/>
            <person name="Lin M."/>
            <person name="Wu X.Y."/>
            <person name="Wu W.L."/>
            <person name="Chen Y.Y."/>
            <person name="Chang S.B."/>
            <person name="Sakamoto S."/>
            <person name="Ohme-Takagi M."/>
            <person name="Yagi M."/>
            <person name="Zeng S.J."/>
            <person name="Shen C.Y."/>
            <person name="Yeh C.M."/>
            <person name="Luo Y.B."/>
            <person name="Tsai W.C."/>
            <person name="Van de Peer Y."/>
            <person name="Liu Z.J."/>
        </authorList>
    </citation>
    <scope>NUCLEOTIDE SEQUENCE [LARGE SCALE GENOMIC DNA]</scope>
    <source>
        <tissue evidence="3">The whole plant</tissue>
    </source>
</reference>
<feature type="region of interest" description="Disordered" evidence="1">
    <location>
        <begin position="34"/>
        <end position="85"/>
    </location>
</feature>
<evidence type="ECO:0000313" key="3">
    <source>
        <dbReference type="EMBL" id="PKU78369.1"/>
    </source>
</evidence>
<evidence type="ECO:0000256" key="1">
    <source>
        <dbReference type="SAM" id="MobiDB-lite"/>
    </source>
</evidence>
<feature type="compositionally biased region" description="Low complexity" evidence="1">
    <location>
        <begin position="43"/>
        <end position="56"/>
    </location>
</feature>